<dbReference type="Gene3D" id="3.40.630.10">
    <property type="entry name" value="Zn peptidases"/>
    <property type="match status" value="2"/>
</dbReference>
<proteinExistence type="inferred from homology"/>
<dbReference type="PANTHER" id="PTHR12756">
    <property type="entry name" value="CYTOSOLIC CARBOXYPEPTIDASE"/>
    <property type="match status" value="1"/>
</dbReference>
<comment type="caution">
    <text evidence="5">The sequence shown here is derived from an EMBL/GenBank/DDBJ whole genome shotgun (WGS) entry which is preliminary data.</text>
</comment>
<sequence length="524" mass="53050">MLSAAVLATATALNGGANGIAAGGAGLAGGPAAASLPSVSPAKKTKGKGPKAAAAAALAAAAAASGTASELADGDAAPSATHTGIGPGLYCATFTLHFPVPGTYYVASCYPYTYTDMQEHLDSLQRRLAADAAPGSSPSPSACLAPSPPPLVRSLLCYTLSGLRAELLTITDWACPLEALRQRECIFITSRVHPGETCASWIMQGLLEFLLSSEPAAATLRSSFVFKLVPMLNPDGVVNGNYRCSLAGVDLNRVWDRPVRGLYPTVYHSKRLLQQLAAAGRLALYIDIHGHSTKTDTFFYGCEPSAAALQPTTSSAKDRPAPAASAPGCVALGSAGPHPINEPGLAWSTQQPSADGGGVAGAAGPGLAVQGAGVSGNGGAAGGAAGVCRGGPGVFAQPGAASASAVPLTTTGPSPRAAARLRVRMLPYLTARISSDYSFSKCSFKIRKAKLSAARVVVHRELGVAGSYTLESSLGGGSVSGSHFSVRDYLAMGASLGRAICELAEVDDIALLEEMHARVNLPAL</sequence>
<dbReference type="OrthoDB" id="10253041at2759"/>
<dbReference type="PANTHER" id="PTHR12756:SF11">
    <property type="entry name" value="CYTOSOLIC CARBOXYPEPTIDASE 1"/>
    <property type="match status" value="1"/>
</dbReference>
<comment type="similarity">
    <text evidence="2 3">Belongs to the peptidase M14 family.</text>
</comment>
<evidence type="ECO:0000256" key="1">
    <source>
        <dbReference type="ARBA" id="ARBA00001947"/>
    </source>
</evidence>
<dbReference type="SUPFAM" id="SSF53187">
    <property type="entry name" value="Zn-dependent exopeptidases"/>
    <property type="match status" value="1"/>
</dbReference>
<protein>
    <recommendedName>
        <fullName evidence="4">Peptidase M14 domain-containing protein</fullName>
    </recommendedName>
</protein>
<evidence type="ECO:0000256" key="2">
    <source>
        <dbReference type="ARBA" id="ARBA00005988"/>
    </source>
</evidence>
<evidence type="ECO:0000256" key="3">
    <source>
        <dbReference type="PROSITE-ProRule" id="PRU01379"/>
    </source>
</evidence>
<feature type="active site" description="Proton donor/acceptor" evidence="3">
    <location>
        <position position="471"/>
    </location>
</feature>
<reference evidence="6" key="1">
    <citation type="journal article" date="2016" name="Nat. Commun.">
        <title>The Gonium pectorale genome demonstrates co-option of cell cycle regulation during the evolution of multicellularity.</title>
        <authorList>
            <person name="Hanschen E.R."/>
            <person name="Marriage T.N."/>
            <person name="Ferris P.J."/>
            <person name="Hamaji T."/>
            <person name="Toyoda A."/>
            <person name="Fujiyama A."/>
            <person name="Neme R."/>
            <person name="Noguchi H."/>
            <person name="Minakuchi Y."/>
            <person name="Suzuki M."/>
            <person name="Kawai-Toyooka H."/>
            <person name="Smith D.R."/>
            <person name="Sparks H."/>
            <person name="Anderson J."/>
            <person name="Bakaric R."/>
            <person name="Luria V."/>
            <person name="Karger A."/>
            <person name="Kirschner M.W."/>
            <person name="Durand P.M."/>
            <person name="Michod R.E."/>
            <person name="Nozaki H."/>
            <person name="Olson B.J."/>
        </authorList>
    </citation>
    <scope>NUCLEOTIDE SEQUENCE [LARGE SCALE GENOMIC DNA]</scope>
    <source>
        <strain evidence="6">NIES-2863</strain>
    </source>
</reference>
<name>A0A150G705_GONPE</name>
<dbReference type="InterPro" id="IPR050821">
    <property type="entry name" value="Cytosolic_carboxypeptidase"/>
</dbReference>
<dbReference type="GO" id="GO:0004181">
    <property type="term" value="F:metallocarboxypeptidase activity"/>
    <property type="evidence" value="ECO:0007669"/>
    <property type="project" value="InterPro"/>
</dbReference>
<evidence type="ECO:0000259" key="4">
    <source>
        <dbReference type="PROSITE" id="PS52035"/>
    </source>
</evidence>
<comment type="cofactor">
    <cofactor evidence="1">
        <name>Zn(2+)</name>
        <dbReference type="ChEBI" id="CHEBI:29105"/>
    </cofactor>
</comment>
<evidence type="ECO:0000313" key="6">
    <source>
        <dbReference type="Proteomes" id="UP000075714"/>
    </source>
</evidence>
<dbReference type="Pfam" id="PF00246">
    <property type="entry name" value="Peptidase_M14"/>
    <property type="match status" value="1"/>
</dbReference>
<dbReference type="AlphaFoldDB" id="A0A150G705"/>
<feature type="domain" description="Peptidase M14" evidence="4">
    <location>
        <begin position="110"/>
        <end position="500"/>
    </location>
</feature>
<accession>A0A150G705</accession>
<dbReference type="EMBL" id="LSYV01000053">
    <property type="protein sequence ID" value="KXZ45627.1"/>
    <property type="molecule type" value="Genomic_DNA"/>
</dbReference>
<keyword evidence="6" id="KW-1185">Reference proteome</keyword>
<gene>
    <name evidence="5" type="ORF">GPECTOR_52g29</name>
</gene>
<evidence type="ECO:0000313" key="5">
    <source>
        <dbReference type="EMBL" id="KXZ45627.1"/>
    </source>
</evidence>
<dbReference type="InterPro" id="IPR000834">
    <property type="entry name" value="Peptidase_M14"/>
</dbReference>
<dbReference type="Proteomes" id="UP000075714">
    <property type="component" value="Unassembled WGS sequence"/>
</dbReference>
<organism evidence="5 6">
    <name type="scientific">Gonium pectorale</name>
    <name type="common">Green alga</name>
    <dbReference type="NCBI Taxonomy" id="33097"/>
    <lineage>
        <taxon>Eukaryota</taxon>
        <taxon>Viridiplantae</taxon>
        <taxon>Chlorophyta</taxon>
        <taxon>core chlorophytes</taxon>
        <taxon>Chlorophyceae</taxon>
        <taxon>CS clade</taxon>
        <taxon>Chlamydomonadales</taxon>
        <taxon>Volvocaceae</taxon>
        <taxon>Gonium</taxon>
    </lineage>
</organism>
<dbReference type="GO" id="GO:0008270">
    <property type="term" value="F:zinc ion binding"/>
    <property type="evidence" value="ECO:0007669"/>
    <property type="project" value="InterPro"/>
</dbReference>
<dbReference type="PROSITE" id="PS52035">
    <property type="entry name" value="PEPTIDASE_M14"/>
    <property type="match status" value="1"/>
</dbReference>
<dbReference type="GO" id="GO:0006508">
    <property type="term" value="P:proteolysis"/>
    <property type="evidence" value="ECO:0007669"/>
    <property type="project" value="InterPro"/>
</dbReference>